<evidence type="ECO:0000313" key="1">
    <source>
        <dbReference type="EMBL" id="CAA9544496.1"/>
    </source>
</evidence>
<gene>
    <name evidence="1" type="ORF">AVDCRST_MAG23-2407</name>
</gene>
<dbReference type="EMBL" id="CADCWD010000080">
    <property type="protein sequence ID" value="CAA9544496.1"/>
    <property type="molecule type" value="Genomic_DNA"/>
</dbReference>
<protein>
    <submittedName>
        <fullName evidence="1">Uncharacterized protein</fullName>
    </submittedName>
</protein>
<name>A0A6J4UA77_9SPHN</name>
<organism evidence="1">
    <name type="scientific">uncultured Sphingosinicella sp</name>
    <dbReference type="NCBI Taxonomy" id="478748"/>
    <lineage>
        <taxon>Bacteria</taxon>
        <taxon>Pseudomonadati</taxon>
        <taxon>Pseudomonadota</taxon>
        <taxon>Alphaproteobacteria</taxon>
        <taxon>Sphingomonadales</taxon>
        <taxon>Sphingosinicellaceae</taxon>
        <taxon>Sphingosinicella</taxon>
        <taxon>environmental samples</taxon>
    </lineage>
</organism>
<dbReference type="AlphaFoldDB" id="A0A6J4UA77"/>
<accession>A0A6J4UA77</accession>
<proteinExistence type="predicted"/>
<sequence length="52" mass="6074">MGRRSKRKLRIPTKLDYTTKVHMKRRFERIDYRFLLALIALGGGVAAATHIF</sequence>
<reference evidence="1" key="1">
    <citation type="submission" date="2020-02" db="EMBL/GenBank/DDBJ databases">
        <authorList>
            <person name="Meier V. D."/>
        </authorList>
    </citation>
    <scope>NUCLEOTIDE SEQUENCE</scope>
    <source>
        <strain evidence="1">AVDCRST_MAG23</strain>
    </source>
</reference>